<comment type="caution">
    <text evidence="2">The sequence shown here is derived from an EMBL/GenBank/DDBJ whole genome shotgun (WGS) entry which is preliminary data.</text>
</comment>
<feature type="domain" description="CHAD" evidence="1">
    <location>
        <begin position="11"/>
        <end position="219"/>
    </location>
</feature>
<dbReference type="Proteomes" id="UP000614200">
    <property type="component" value="Unassembled WGS sequence"/>
</dbReference>
<dbReference type="Pfam" id="PF05235">
    <property type="entry name" value="CHAD"/>
    <property type="match status" value="1"/>
</dbReference>
<keyword evidence="3" id="KW-1185">Reference proteome</keyword>
<organism evidence="2 3">
    <name type="scientific">Fusibacter ferrireducens</name>
    <dbReference type="NCBI Taxonomy" id="2785058"/>
    <lineage>
        <taxon>Bacteria</taxon>
        <taxon>Bacillati</taxon>
        <taxon>Bacillota</taxon>
        <taxon>Clostridia</taxon>
        <taxon>Eubacteriales</taxon>
        <taxon>Eubacteriales Family XII. Incertae Sedis</taxon>
        <taxon>Fusibacter</taxon>
    </lineage>
</organism>
<dbReference type="EMBL" id="JADKNH010000005">
    <property type="protein sequence ID" value="MBF4693312.1"/>
    <property type="molecule type" value="Genomic_DNA"/>
</dbReference>
<protein>
    <submittedName>
        <fullName evidence="2">CHAD domain-containing protein</fullName>
    </submittedName>
</protein>
<evidence type="ECO:0000313" key="2">
    <source>
        <dbReference type="EMBL" id="MBF4693312.1"/>
    </source>
</evidence>
<reference evidence="2 3" key="1">
    <citation type="submission" date="2020-11" db="EMBL/GenBank/DDBJ databases">
        <title>Fusibacter basophilias sp. nov.</title>
        <authorList>
            <person name="Qiu D."/>
        </authorList>
    </citation>
    <scope>NUCLEOTIDE SEQUENCE [LARGE SCALE GENOMIC DNA]</scope>
    <source>
        <strain evidence="2 3">Q10-2</strain>
    </source>
</reference>
<accession>A0ABR9ZS81</accession>
<dbReference type="InterPro" id="IPR007899">
    <property type="entry name" value="CHAD_dom"/>
</dbReference>
<evidence type="ECO:0000259" key="1">
    <source>
        <dbReference type="Pfam" id="PF05235"/>
    </source>
</evidence>
<dbReference type="Gene3D" id="1.40.20.10">
    <property type="entry name" value="CHAD domain"/>
    <property type="match status" value="1"/>
</dbReference>
<evidence type="ECO:0000313" key="3">
    <source>
        <dbReference type="Proteomes" id="UP000614200"/>
    </source>
</evidence>
<dbReference type="InterPro" id="IPR038186">
    <property type="entry name" value="CHAD_dom_sf"/>
</dbReference>
<gene>
    <name evidence="2" type="ORF">ISU02_09280</name>
</gene>
<name>A0ABR9ZS81_9FIRM</name>
<sequence length="262" mass="31053">MRSETRISQNLKKHLKDIDLYFEKMIESDFSHKGIHEYRESIRRFRAILFFYEPFIKGADYVALERISKKHFDATSLIRELDVFEEGYGHVMNTEVISKMHKIKAPLKEKLRADAVKMKEVDFSTFEIHIKQHMESKDYGEFEQIRQAELFEVFVERSAFNQENVEKSIHAKRMLAKKIRYVHCLLMPEREDLKNLNDLLDAFQIVAKALHDVCVNLRFIGHYELDDQILLDELVKDHAAYLKEADDLFESVREAVEGYLAF</sequence>
<proteinExistence type="predicted"/>
<dbReference type="RefSeq" id="WP_194701554.1">
    <property type="nucleotide sequence ID" value="NZ_JADKNH010000005.1"/>
</dbReference>